<dbReference type="InterPro" id="IPR036156">
    <property type="entry name" value="Beta-gal/glucu_dom_sf"/>
</dbReference>
<dbReference type="SUPFAM" id="SSF49303">
    <property type="entry name" value="beta-Galactosidase/glucuronidase domain"/>
    <property type="match status" value="2"/>
</dbReference>
<dbReference type="EC" id="3.2.1.23" evidence="3"/>
<evidence type="ECO:0000256" key="3">
    <source>
        <dbReference type="ARBA" id="ARBA00012756"/>
    </source>
</evidence>
<dbReference type="OMA" id="WCDHGIL"/>
<feature type="domain" description="Beta galactosidase small chain/" evidence="9">
    <location>
        <begin position="880"/>
        <end position="1180"/>
    </location>
</feature>
<dbReference type="Gene3D" id="2.60.120.260">
    <property type="entry name" value="Galactose-binding domain-like"/>
    <property type="match status" value="1"/>
</dbReference>
<dbReference type="PROSITE" id="PS00608">
    <property type="entry name" value="GLYCOSYL_HYDROL_F2_2"/>
    <property type="match status" value="1"/>
</dbReference>
<comment type="similarity">
    <text evidence="2 7">Belongs to the glycosyl hydrolase 2 family.</text>
</comment>
<feature type="compositionally biased region" description="Low complexity" evidence="8">
    <location>
        <begin position="944"/>
        <end position="960"/>
    </location>
</feature>
<dbReference type="InterPro" id="IPR006101">
    <property type="entry name" value="Glyco_hydro_2"/>
</dbReference>
<feature type="region of interest" description="Disordered" evidence="8">
    <location>
        <begin position="941"/>
        <end position="973"/>
    </location>
</feature>
<comment type="catalytic activity">
    <reaction evidence="1">
        <text>Hydrolysis of terminal non-reducing beta-D-galactose residues in beta-D-galactosides.</text>
        <dbReference type="EC" id="3.2.1.23"/>
    </reaction>
</comment>
<accession>M7T976</accession>
<dbReference type="InterPro" id="IPR050347">
    <property type="entry name" value="Bact_Beta-galactosidase"/>
</dbReference>
<organism evidence="10 11">
    <name type="scientific">Eutypa lata (strain UCR-EL1)</name>
    <name type="common">Grapevine dieback disease fungus</name>
    <name type="synonym">Eutypa armeniacae</name>
    <dbReference type="NCBI Taxonomy" id="1287681"/>
    <lineage>
        <taxon>Eukaryota</taxon>
        <taxon>Fungi</taxon>
        <taxon>Dikarya</taxon>
        <taxon>Ascomycota</taxon>
        <taxon>Pezizomycotina</taxon>
        <taxon>Sordariomycetes</taxon>
        <taxon>Xylariomycetidae</taxon>
        <taxon>Xylariales</taxon>
        <taxon>Diatrypaceae</taxon>
        <taxon>Eutypa</taxon>
    </lineage>
</organism>
<dbReference type="GO" id="GO:0004565">
    <property type="term" value="F:beta-galactosidase activity"/>
    <property type="evidence" value="ECO:0007669"/>
    <property type="project" value="UniProtKB-EC"/>
</dbReference>
<dbReference type="InterPro" id="IPR017853">
    <property type="entry name" value="GH"/>
</dbReference>
<dbReference type="Pfam" id="PF02836">
    <property type="entry name" value="Glyco_hydro_2_C"/>
    <property type="match status" value="1"/>
</dbReference>
<feature type="compositionally biased region" description="Basic and acidic residues" evidence="8">
    <location>
        <begin position="46"/>
        <end position="55"/>
    </location>
</feature>
<protein>
    <recommendedName>
        <fullName evidence="3">beta-galactosidase</fullName>
        <ecNumber evidence="3">3.2.1.23</ecNumber>
    </recommendedName>
    <alternativeName>
        <fullName evidence="6">Lactase</fullName>
    </alternativeName>
</protein>
<dbReference type="GO" id="GO:0009341">
    <property type="term" value="C:beta-galactosidase complex"/>
    <property type="evidence" value="ECO:0007669"/>
    <property type="project" value="InterPro"/>
</dbReference>
<evidence type="ECO:0000256" key="7">
    <source>
        <dbReference type="RuleBase" id="RU361154"/>
    </source>
</evidence>
<evidence type="ECO:0000256" key="8">
    <source>
        <dbReference type="SAM" id="MobiDB-lite"/>
    </source>
</evidence>
<dbReference type="AlphaFoldDB" id="M7T976"/>
<dbReference type="EMBL" id="KB706658">
    <property type="protein sequence ID" value="EMR66391.1"/>
    <property type="molecule type" value="Genomic_DNA"/>
</dbReference>
<keyword evidence="5 7" id="KW-0326">Glycosidase</keyword>
<dbReference type="SUPFAM" id="SSF74650">
    <property type="entry name" value="Galactose mutarotase-like"/>
    <property type="match status" value="1"/>
</dbReference>
<evidence type="ECO:0000256" key="4">
    <source>
        <dbReference type="ARBA" id="ARBA00022801"/>
    </source>
</evidence>
<dbReference type="GO" id="GO:0030246">
    <property type="term" value="F:carbohydrate binding"/>
    <property type="evidence" value="ECO:0007669"/>
    <property type="project" value="InterPro"/>
</dbReference>
<dbReference type="InterPro" id="IPR032312">
    <property type="entry name" value="LacZ_4"/>
</dbReference>
<dbReference type="Gene3D" id="3.20.20.80">
    <property type="entry name" value="Glycosidases"/>
    <property type="match status" value="1"/>
</dbReference>
<proteinExistence type="inferred from homology"/>
<dbReference type="InterPro" id="IPR006103">
    <property type="entry name" value="Glyco_hydro_2_cat"/>
</dbReference>
<dbReference type="OrthoDB" id="408320at2759"/>
<dbReference type="PRINTS" id="PR00132">
    <property type="entry name" value="GLHYDRLASE2"/>
</dbReference>
<keyword evidence="11" id="KW-1185">Reference proteome</keyword>
<reference evidence="11" key="1">
    <citation type="journal article" date="2013" name="Genome Announc.">
        <title>Draft genome sequence of the grapevine dieback fungus Eutypa lata UCR-EL1.</title>
        <authorList>
            <person name="Blanco-Ulate B."/>
            <person name="Rolshausen P.E."/>
            <person name="Cantu D."/>
        </authorList>
    </citation>
    <scope>NUCLEOTIDE SEQUENCE [LARGE SCALE GENOMIC DNA]</scope>
    <source>
        <strain evidence="11">UCR-EL1</strain>
    </source>
</reference>
<keyword evidence="4 7" id="KW-0378">Hydrolase</keyword>
<dbReference type="PANTHER" id="PTHR46323">
    <property type="entry name" value="BETA-GALACTOSIDASE"/>
    <property type="match status" value="1"/>
</dbReference>
<evidence type="ECO:0000256" key="2">
    <source>
        <dbReference type="ARBA" id="ARBA00007401"/>
    </source>
</evidence>
<dbReference type="Gene3D" id="2.60.40.10">
    <property type="entry name" value="Immunoglobulins"/>
    <property type="match status" value="2"/>
</dbReference>
<dbReference type="STRING" id="1287681.M7T976"/>
<feature type="region of interest" description="Disordered" evidence="8">
    <location>
        <begin position="34"/>
        <end position="59"/>
    </location>
</feature>
<dbReference type="Pfam" id="PF02929">
    <property type="entry name" value="Bgal_small_N"/>
    <property type="match status" value="1"/>
</dbReference>
<evidence type="ECO:0000256" key="5">
    <source>
        <dbReference type="ARBA" id="ARBA00023295"/>
    </source>
</evidence>
<dbReference type="Pfam" id="PF16353">
    <property type="entry name" value="LacZ_4"/>
    <property type="match status" value="1"/>
</dbReference>
<evidence type="ECO:0000256" key="1">
    <source>
        <dbReference type="ARBA" id="ARBA00001412"/>
    </source>
</evidence>
<dbReference type="eggNOG" id="KOG2024">
    <property type="taxonomic scope" value="Eukaryota"/>
</dbReference>
<dbReference type="PANTHER" id="PTHR46323:SF2">
    <property type="entry name" value="BETA-GALACTOSIDASE"/>
    <property type="match status" value="1"/>
</dbReference>
<dbReference type="InterPro" id="IPR008979">
    <property type="entry name" value="Galactose-bd-like_sf"/>
</dbReference>
<dbReference type="InterPro" id="IPR014718">
    <property type="entry name" value="GH-type_carb-bd"/>
</dbReference>
<dbReference type="InterPro" id="IPR006102">
    <property type="entry name" value="Ig-like_GH2"/>
</dbReference>
<dbReference type="GO" id="GO:0005990">
    <property type="term" value="P:lactose catabolic process"/>
    <property type="evidence" value="ECO:0007669"/>
    <property type="project" value="TreeGrafter"/>
</dbReference>
<evidence type="ECO:0000313" key="11">
    <source>
        <dbReference type="Proteomes" id="UP000012174"/>
    </source>
</evidence>
<dbReference type="Proteomes" id="UP000012174">
    <property type="component" value="Unassembled WGS sequence"/>
</dbReference>
<gene>
    <name evidence="10" type="ORF">UCREL1_6628</name>
</gene>
<dbReference type="InterPro" id="IPR006104">
    <property type="entry name" value="Glyco_hydro_2_N"/>
</dbReference>
<dbReference type="InterPro" id="IPR023232">
    <property type="entry name" value="Glyco_hydro_2_AS"/>
</dbReference>
<dbReference type="InterPro" id="IPR011013">
    <property type="entry name" value="Gal_mutarotase_sf_dom"/>
</dbReference>
<dbReference type="Pfam" id="PF00703">
    <property type="entry name" value="Glyco_hydro_2"/>
    <property type="match status" value="1"/>
</dbReference>
<evidence type="ECO:0000256" key="6">
    <source>
        <dbReference type="ARBA" id="ARBA00032230"/>
    </source>
</evidence>
<dbReference type="InterPro" id="IPR013783">
    <property type="entry name" value="Ig-like_fold"/>
</dbReference>
<dbReference type="SMART" id="SM01038">
    <property type="entry name" value="Bgal_small_N"/>
    <property type="match status" value="1"/>
</dbReference>
<dbReference type="SUPFAM" id="SSF51445">
    <property type="entry name" value="(Trans)glycosidases"/>
    <property type="match status" value="1"/>
</dbReference>
<dbReference type="SUPFAM" id="SSF49785">
    <property type="entry name" value="Galactose-binding domain-like"/>
    <property type="match status" value="1"/>
</dbReference>
<evidence type="ECO:0000313" key="10">
    <source>
        <dbReference type="EMBL" id="EMR66391.1"/>
    </source>
</evidence>
<name>M7T976_EUTLA</name>
<evidence type="ECO:0000259" key="9">
    <source>
        <dbReference type="SMART" id="SM01038"/>
    </source>
</evidence>
<dbReference type="Pfam" id="PF02837">
    <property type="entry name" value="Glyco_hydro_2_N"/>
    <property type="match status" value="1"/>
</dbReference>
<dbReference type="Gene3D" id="2.70.98.10">
    <property type="match status" value="1"/>
</dbReference>
<dbReference type="FunFam" id="3.20.20.80:FF:000018">
    <property type="entry name" value="Beta-galactosidase"/>
    <property type="match status" value="1"/>
</dbReference>
<dbReference type="InterPro" id="IPR023230">
    <property type="entry name" value="Glyco_hydro_2_CS"/>
</dbReference>
<sequence length="1180" mass="132417">MASNTSDTAASHDTTSSLVVDSNVNIHMDVHMAGLSLQEGHGGKKKISEEKRRPDPAAAARFRARKKQKELKGTQEFIANSSDGTISGMPGIDVPDYTPDWDNLKVIHRNTLPPRSHFHIYDTEADALSGDVQRSRAALLSGTWGFDLSTSPFQGPRDFYRTDFDHEKWELIKVPGMWQLQGFGKGPQYTNVNYPFPVNPPHVPYDDNECGRYVTVFEAPEHLKGDGNRWRLRFEGVDAAFTVWVNGKEVGYSQGSRNPSEFDITDFLEVDDENLLCVEVYQRCDGSYIEDQDQWWLSGIFRDVWLHSFPSTCFEDFHIQTILDDDYLDASLQIDTKLTKPDESVSVKLLDDEGKVILEAVRSASTQPSKYHIENPHKWTAETPYLYTLLLSVGAIHVAQKVGFRRTELINGVFSVNGKPVKLRGVNRHEHHPESGRAVPYAFLERDLISMKWFSINAIRTSHYPNDPRLYDLADKLGFWVLDEADLECHGFGEVGGDPASFVSDNPEWREAYVDRARQLVMRDKNHPSVIMWSLGNEAFYGRNHQAMYDEMKRIDGMRLIHYEGDQEAQTADIFSRMYTSVDQMIKHAEEEGWKKPFVMCEYAHAMGNGPGAVAEYIDAFYKYPRLMGGFVWEWANHGLITETPEGEKYFGYGGDFNDDPNDSTFVMDGLCDSRHNPSSGLSEYSQAIQPIQVIGANGLEITIVNRHDFLTLDDVKCYWDIIADRKQIIGHEVHVPKGIQPHAQATLVLGGALAAKIQNLSTTASTTAGAWLELAFRQQTASSWAPAGRTIARAQVPLTPPESLATILKKERALLSSSETTARTGKEGEKSYPHVEVRDDGALYCVTIANGTTFGFDTRNGTLSYLTHASSPSSSSSSSLSTVDVEAEADVKDMIAPGENLITQPLTLDLYRAQTDNDRGGPFGPEWVDRRVHQTRQHFERMTTATSTSTPTPTDSSSTVNRENDQTTTTTSTTVKITIQSRVAPPVLAWSIATTTTYTFTASSCHIRVQARPSGALLPTTFARFGLSLGLRSVRIVEWFGRGPQESYRDKKRAQYVNTWGFAVDGMWADYDVPQDNGNRTDVRWVELRSSWGGEEKGRLLRARFGDHNGGSFSVSRYGTKDVDECMHPYELHKRKRDDCLVRLDWYHHGLGTGSCGPATLPEYQLKADQEFDVELLLD</sequence>
<dbReference type="InterPro" id="IPR004199">
    <property type="entry name" value="B-gal_small/dom_5"/>
</dbReference>
<dbReference type="KEGG" id="ela:UCREL1_6628"/>
<dbReference type="PROSITE" id="PS00719">
    <property type="entry name" value="GLYCOSYL_HYDROL_F2_1"/>
    <property type="match status" value="1"/>
</dbReference>
<dbReference type="HOGENOM" id="CLU_002346_0_0_1"/>